<dbReference type="EMBL" id="AWUE01013084">
    <property type="protein sequence ID" value="OMP07721.1"/>
    <property type="molecule type" value="Genomic_DNA"/>
</dbReference>
<name>A0A1R3KKV5_9ROSI</name>
<evidence type="ECO:0000313" key="2">
    <source>
        <dbReference type="Proteomes" id="UP000187203"/>
    </source>
</evidence>
<comment type="caution">
    <text evidence="1">The sequence shown here is derived from an EMBL/GenBank/DDBJ whole genome shotgun (WGS) entry which is preliminary data.</text>
</comment>
<keyword evidence="2" id="KW-1185">Reference proteome</keyword>
<sequence length="93" mass="9951">MKGGGDGDDDEIGFAAPDLGFGKVPFLLLSALPLGNTRKCDPFKVLTEQPLMPLNVAEISPMPGLVSWFALSIHHDGSPRAVPIGWLKGRVLR</sequence>
<dbReference type="AlphaFoldDB" id="A0A1R3KKV5"/>
<proteinExistence type="predicted"/>
<gene>
    <name evidence="1" type="ORF">COLO4_07109</name>
</gene>
<dbReference type="Proteomes" id="UP000187203">
    <property type="component" value="Unassembled WGS sequence"/>
</dbReference>
<protein>
    <submittedName>
        <fullName evidence="1">Uncharacterized protein</fullName>
    </submittedName>
</protein>
<reference evidence="2" key="1">
    <citation type="submission" date="2013-09" db="EMBL/GenBank/DDBJ databases">
        <title>Corchorus olitorius genome sequencing.</title>
        <authorList>
            <person name="Alam M."/>
            <person name="Haque M.S."/>
            <person name="Islam M.S."/>
            <person name="Emdad E.M."/>
            <person name="Islam M.M."/>
            <person name="Ahmed B."/>
            <person name="Halim A."/>
            <person name="Hossen Q.M.M."/>
            <person name="Hossain M.Z."/>
            <person name="Ahmed R."/>
            <person name="Khan M.M."/>
            <person name="Islam R."/>
            <person name="Rashid M.M."/>
            <person name="Khan S.A."/>
            <person name="Rahman M.S."/>
            <person name="Alam M."/>
            <person name="Yahiya A.S."/>
            <person name="Khan M.S."/>
            <person name="Azam M.S."/>
            <person name="Haque T."/>
            <person name="Lashkar M.Z.H."/>
            <person name="Akhand A.I."/>
            <person name="Morshed G."/>
            <person name="Roy S."/>
            <person name="Uddin K.S."/>
            <person name="Rabeya T."/>
            <person name="Hossain A.S."/>
            <person name="Chowdhury A."/>
            <person name="Snigdha A.R."/>
            <person name="Mortoza M.S."/>
            <person name="Matin S.A."/>
            <person name="Hoque S.M.E."/>
            <person name="Islam M.K."/>
            <person name="Roy D.K."/>
            <person name="Haider R."/>
            <person name="Moosa M.M."/>
            <person name="Elias S.M."/>
            <person name="Hasan A.M."/>
            <person name="Jahan S."/>
            <person name="Shafiuddin M."/>
            <person name="Mahmood N."/>
            <person name="Shommy N.S."/>
        </authorList>
    </citation>
    <scope>NUCLEOTIDE SEQUENCE [LARGE SCALE GENOMIC DNA]</scope>
    <source>
        <strain evidence="2">cv. O-4</strain>
    </source>
</reference>
<accession>A0A1R3KKV5</accession>
<organism evidence="1 2">
    <name type="scientific">Corchorus olitorius</name>
    <dbReference type="NCBI Taxonomy" id="93759"/>
    <lineage>
        <taxon>Eukaryota</taxon>
        <taxon>Viridiplantae</taxon>
        <taxon>Streptophyta</taxon>
        <taxon>Embryophyta</taxon>
        <taxon>Tracheophyta</taxon>
        <taxon>Spermatophyta</taxon>
        <taxon>Magnoliopsida</taxon>
        <taxon>eudicotyledons</taxon>
        <taxon>Gunneridae</taxon>
        <taxon>Pentapetalae</taxon>
        <taxon>rosids</taxon>
        <taxon>malvids</taxon>
        <taxon>Malvales</taxon>
        <taxon>Malvaceae</taxon>
        <taxon>Grewioideae</taxon>
        <taxon>Apeibeae</taxon>
        <taxon>Corchorus</taxon>
    </lineage>
</organism>
<evidence type="ECO:0000313" key="1">
    <source>
        <dbReference type="EMBL" id="OMP07721.1"/>
    </source>
</evidence>